<dbReference type="InterPro" id="IPR013785">
    <property type="entry name" value="Aldolase_TIM"/>
</dbReference>
<keyword evidence="2" id="KW-0479">Metal-binding</keyword>
<dbReference type="Proteomes" id="UP001597545">
    <property type="component" value="Unassembled WGS sequence"/>
</dbReference>
<accession>A0ABW5KCN3</accession>
<keyword evidence="3 5" id="KW-0456">Lyase</keyword>
<evidence type="ECO:0000259" key="4">
    <source>
        <dbReference type="PROSITE" id="PS50991"/>
    </source>
</evidence>
<dbReference type="PANTHER" id="PTHR42738:SF7">
    <property type="entry name" value="HYDROXYMETHYLGLUTARYL-COA LYASE"/>
    <property type="match status" value="1"/>
</dbReference>
<dbReference type="Pfam" id="PF00682">
    <property type="entry name" value="HMGL-like"/>
    <property type="match status" value="1"/>
</dbReference>
<dbReference type="PROSITE" id="PS50991">
    <property type="entry name" value="PYR_CT"/>
    <property type="match status" value="1"/>
</dbReference>
<gene>
    <name evidence="5" type="ORF">ACFSR5_02665</name>
</gene>
<proteinExistence type="inferred from homology"/>
<evidence type="ECO:0000256" key="2">
    <source>
        <dbReference type="ARBA" id="ARBA00022723"/>
    </source>
</evidence>
<organism evidence="5 6">
    <name type="scientific">Sphingobacterium suaedae</name>
    <dbReference type="NCBI Taxonomy" id="1686402"/>
    <lineage>
        <taxon>Bacteria</taxon>
        <taxon>Pseudomonadati</taxon>
        <taxon>Bacteroidota</taxon>
        <taxon>Sphingobacteriia</taxon>
        <taxon>Sphingobacteriales</taxon>
        <taxon>Sphingobacteriaceae</taxon>
        <taxon>Sphingobacterium</taxon>
    </lineage>
</organism>
<comment type="caution">
    <text evidence="5">The sequence shown here is derived from an EMBL/GenBank/DDBJ whole genome shotgun (WGS) entry which is preliminary data.</text>
</comment>
<dbReference type="Gene3D" id="3.20.20.70">
    <property type="entry name" value="Aldolase class I"/>
    <property type="match status" value="1"/>
</dbReference>
<comment type="similarity">
    <text evidence="1">Belongs to the HMG-CoA lyase family.</text>
</comment>
<sequence length="283" mass="31756">MGNENQVQLVDCPRDAIQGMQSFLPTEKKVGYIRQLLASGCFDFIDFGSFVSPKAVPQMADTAEVIQQIEKKGLTKLIAIIANEKGAALGKKYELIDYLGYPFSISDTFQRRNTNRSTNEAFETVIRCQESLSNGPELMVYLSMAFGNPYGDHWDEDIVFYWVEKLANVGIRKFSLADTTAEATPARIEELFSGIQNNFSGMEWSIHLHSRVENALLKVEAAYRAGCRIFEGAMMGYGGCPFAQDDLVGNIPSELLIDRFGRQVSTRPVELMEAFQQLIHHEL</sequence>
<keyword evidence="6" id="KW-1185">Reference proteome</keyword>
<name>A0ABW5KCN3_9SPHI</name>
<evidence type="ECO:0000256" key="1">
    <source>
        <dbReference type="ARBA" id="ARBA00009405"/>
    </source>
</evidence>
<dbReference type="RefSeq" id="WP_380900433.1">
    <property type="nucleotide sequence ID" value="NZ_JBHUEG010000003.1"/>
</dbReference>
<evidence type="ECO:0000256" key="3">
    <source>
        <dbReference type="ARBA" id="ARBA00023239"/>
    </source>
</evidence>
<protein>
    <submittedName>
        <fullName evidence="5">Hydroxymethylglutaryl-CoA lyase</fullName>
    </submittedName>
</protein>
<dbReference type="SUPFAM" id="SSF51569">
    <property type="entry name" value="Aldolase"/>
    <property type="match status" value="1"/>
</dbReference>
<evidence type="ECO:0000313" key="6">
    <source>
        <dbReference type="Proteomes" id="UP001597545"/>
    </source>
</evidence>
<dbReference type="InterPro" id="IPR000891">
    <property type="entry name" value="PYR_CT"/>
</dbReference>
<feature type="domain" description="Pyruvate carboxyltransferase" evidence="4">
    <location>
        <begin position="6"/>
        <end position="272"/>
    </location>
</feature>
<dbReference type="InterPro" id="IPR043594">
    <property type="entry name" value="HMGL"/>
</dbReference>
<dbReference type="GO" id="GO:0016829">
    <property type="term" value="F:lyase activity"/>
    <property type="evidence" value="ECO:0007669"/>
    <property type="project" value="UniProtKB-KW"/>
</dbReference>
<reference evidence="6" key="1">
    <citation type="journal article" date="2019" name="Int. J. Syst. Evol. Microbiol.">
        <title>The Global Catalogue of Microorganisms (GCM) 10K type strain sequencing project: providing services to taxonomists for standard genome sequencing and annotation.</title>
        <authorList>
            <consortium name="The Broad Institute Genomics Platform"/>
            <consortium name="The Broad Institute Genome Sequencing Center for Infectious Disease"/>
            <person name="Wu L."/>
            <person name="Ma J."/>
        </authorList>
    </citation>
    <scope>NUCLEOTIDE SEQUENCE [LARGE SCALE GENOMIC DNA]</scope>
    <source>
        <strain evidence="6">KCTC 42662</strain>
    </source>
</reference>
<dbReference type="PANTHER" id="PTHR42738">
    <property type="entry name" value="HYDROXYMETHYLGLUTARYL-COA LYASE"/>
    <property type="match status" value="1"/>
</dbReference>
<evidence type="ECO:0000313" key="5">
    <source>
        <dbReference type="EMBL" id="MFD2546544.1"/>
    </source>
</evidence>
<dbReference type="EMBL" id="JBHULR010000002">
    <property type="protein sequence ID" value="MFD2546544.1"/>
    <property type="molecule type" value="Genomic_DNA"/>
</dbReference>